<evidence type="ECO:0000313" key="12">
    <source>
        <dbReference type="Proteomes" id="UP000811399"/>
    </source>
</evidence>
<evidence type="ECO:0000256" key="3">
    <source>
        <dbReference type="ARBA" id="ARBA00021897"/>
    </source>
</evidence>
<evidence type="ECO:0000256" key="5">
    <source>
        <dbReference type="ARBA" id="ARBA00022500"/>
    </source>
</evidence>
<dbReference type="PANTHER" id="PTHR43484:SF1">
    <property type="entry name" value="FLAGELLAR MOTOR SWITCH PROTEIN FLIN"/>
    <property type="match status" value="1"/>
</dbReference>
<dbReference type="InterPro" id="IPR051469">
    <property type="entry name" value="FliN/MopA/SpaO"/>
</dbReference>
<comment type="similarity">
    <text evidence="2">Belongs to the FliN/MopA/SpaO family.</text>
</comment>
<feature type="domain" description="Flagellar motor switch protein FliN-like C-terminal" evidence="8">
    <location>
        <begin position="21"/>
        <end position="91"/>
    </location>
</feature>
<dbReference type="Pfam" id="PF01052">
    <property type="entry name" value="FliMN_C"/>
    <property type="match status" value="1"/>
</dbReference>
<dbReference type="OrthoDB" id="5365677at2"/>
<evidence type="ECO:0000256" key="1">
    <source>
        <dbReference type="ARBA" id="ARBA00004413"/>
    </source>
</evidence>
<proteinExistence type="inferred from homology"/>
<dbReference type="GO" id="GO:0009425">
    <property type="term" value="C:bacterial-type flagellum basal body"/>
    <property type="evidence" value="ECO:0007669"/>
    <property type="project" value="InterPro"/>
</dbReference>
<keyword evidence="10" id="KW-0966">Cell projection</keyword>
<dbReference type="PANTHER" id="PTHR43484">
    <property type="match status" value="1"/>
</dbReference>
<reference evidence="9 12" key="4">
    <citation type="journal article" date="2021" name="Syst. Appl. Microbiol.">
        <title>nCampylobacter vulpis sp. nov. isolated from wild red foxes.</title>
        <authorList>
            <person name="Parisi A."/>
            <person name="Chiara M."/>
            <person name="Caffara M."/>
            <person name="Mion D."/>
            <person name="Miller W.G."/>
            <person name="Caruso M."/>
            <person name="Manzari C."/>
            <person name="Florio D."/>
            <person name="Capozzi L."/>
            <person name="D'Erchia A.M."/>
            <person name="Manzulli V."/>
            <person name="Zanoni R.G."/>
        </authorList>
    </citation>
    <scope>NUCLEOTIDE SEQUENCE [LARGE SCALE GENOMIC DNA]</scope>
    <source>
        <strain evidence="9 12">52/13</strain>
    </source>
</reference>
<sequence length="104" mass="11763">MSDEAIEDIHDVHGLLNSYEDILDITVDFVSELGTTNMSVSELLKLEVGSVIDLEKPAGESVELYINKRIFGKGEVMVYEKNLAIRINEILDSKTVLQYFKKEI</sequence>
<dbReference type="Gene3D" id="2.30.330.10">
    <property type="entry name" value="SpoA-like"/>
    <property type="match status" value="1"/>
</dbReference>
<evidence type="ECO:0000256" key="7">
    <source>
        <dbReference type="ARBA" id="ARBA00023136"/>
    </source>
</evidence>
<keyword evidence="12" id="KW-1185">Reference proteome</keyword>
<dbReference type="GO" id="GO:0071973">
    <property type="term" value="P:bacterial-type flagellum-dependent cell motility"/>
    <property type="evidence" value="ECO:0007669"/>
    <property type="project" value="InterPro"/>
</dbReference>
<evidence type="ECO:0000256" key="6">
    <source>
        <dbReference type="ARBA" id="ARBA00022779"/>
    </source>
</evidence>
<dbReference type="InterPro" id="IPR001543">
    <property type="entry name" value="FliN-like_C"/>
</dbReference>
<protein>
    <recommendedName>
        <fullName evidence="3">Flagellar motor switch protein FliN</fullName>
    </recommendedName>
</protein>
<keyword evidence="10" id="KW-0969">Cilium</keyword>
<gene>
    <name evidence="9" type="primary">fliN</name>
    <name evidence="10" type="ORF">AA994_01865</name>
    <name evidence="9" type="ORF">CVU5213_02375</name>
</gene>
<dbReference type="RefSeq" id="WP_099461073.1">
    <property type="nucleotide sequence ID" value="NZ_CP041617.1"/>
</dbReference>
<evidence type="ECO:0000256" key="4">
    <source>
        <dbReference type="ARBA" id="ARBA00022475"/>
    </source>
</evidence>
<evidence type="ECO:0000313" key="10">
    <source>
        <dbReference type="EMBL" id="PHY91801.1"/>
    </source>
</evidence>
<reference evidence="9" key="3">
    <citation type="submission" date="2019-07" db="EMBL/GenBank/DDBJ databases">
        <authorList>
            <person name="Miller W.G."/>
        </authorList>
    </citation>
    <scope>NUCLEOTIDE SEQUENCE</scope>
    <source>
        <strain evidence="9">52/13</strain>
    </source>
</reference>
<dbReference type="GeneID" id="77266697"/>
<dbReference type="AlphaFoldDB" id="A0A2G4R5H4"/>
<keyword evidence="5" id="KW-0145">Chemotaxis</keyword>
<dbReference type="InterPro" id="IPR036429">
    <property type="entry name" value="SpoA-like_sf"/>
</dbReference>
<evidence type="ECO:0000313" key="9">
    <source>
        <dbReference type="EMBL" id="MBS4240582.1"/>
    </source>
</evidence>
<dbReference type="GO" id="GO:0005886">
    <property type="term" value="C:plasma membrane"/>
    <property type="evidence" value="ECO:0007669"/>
    <property type="project" value="UniProtKB-SubCell"/>
</dbReference>
<comment type="caution">
    <text evidence="10">The sequence shown here is derived from an EMBL/GenBank/DDBJ whole genome shotgun (WGS) entry which is preliminary data.</text>
</comment>
<reference evidence="10" key="2">
    <citation type="submission" date="2015-06" db="EMBL/GenBank/DDBJ databases">
        <authorList>
            <person name="Hoefler B.C."/>
            <person name="Straight P.D."/>
        </authorList>
    </citation>
    <scope>NUCLEOTIDE SEQUENCE [LARGE SCALE GENOMIC DNA]</scope>
    <source>
        <strain evidence="10">73/13</strain>
    </source>
</reference>
<dbReference type="GO" id="GO:0006935">
    <property type="term" value="P:chemotaxis"/>
    <property type="evidence" value="ECO:0007669"/>
    <property type="project" value="UniProtKB-KW"/>
</dbReference>
<dbReference type="Proteomes" id="UP000237472">
    <property type="component" value="Unassembled WGS sequence"/>
</dbReference>
<accession>A0A2G4R5H4</accession>
<dbReference type="GO" id="GO:0003774">
    <property type="term" value="F:cytoskeletal motor activity"/>
    <property type="evidence" value="ECO:0007669"/>
    <property type="project" value="InterPro"/>
</dbReference>
<dbReference type="PRINTS" id="PR00956">
    <property type="entry name" value="FLGMOTORFLIN"/>
</dbReference>
<dbReference type="Proteomes" id="UP000811399">
    <property type="component" value="Unassembled WGS sequence"/>
</dbReference>
<keyword evidence="7" id="KW-0472">Membrane</keyword>
<reference evidence="11" key="1">
    <citation type="submission" date="2015-06" db="EMBL/GenBank/DDBJ databases">
        <authorList>
            <person name="Parisi A."/>
            <person name="Chiara M."/>
            <person name="Florio D."/>
            <person name="Miccolupo A."/>
            <person name="Manzari C."/>
            <person name="Mion D."/>
            <person name="Caruso M."/>
            <person name="D'erchia A.M."/>
            <person name="Zanoni R."/>
        </authorList>
    </citation>
    <scope>NUCLEOTIDE SEQUENCE [LARGE SCALE GENOMIC DNA]</scope>
    <source>
        <strain evidence="11">73/13</strain>
    </source>
</reference>
<keyword evidence="10" id="KW-0282">Flagellum</keyword>
<dbReference type="EMBL" id="LDWY01000019">
    <property type="protein sequence ID" value="PHY91801.1"/>
    <property type="molecule type" value="Genomic_DNA"/>
</dbReference>
<keyword evidence="4" id="KW-1003">Cell membrane</keyword>
<keyword evidence="6" id="KW-0283">Flagellar rotation</keyword>
<dbReference type="EMBL" id="VJYU01000004">
    <property type="protein sequence ID" value="MBS4240582.1"/>
    <property type="molecule type" value="Genomic_DNA"/>
</dbReference>
<dbReference type="NCBIfam" id="NF006273">
    <property type="entry name" value="PRK08433.1"/>
    <property type="match status" value="1"/>
</dbReference>
<evidence type="ECO:0000313" key="11">
    <source>
        <dbReference type="Proteomes" id="UP000237472"/>
    </source>
</evidence>
<dbReference type="InterPro" id="IPR001172">
    <property type="entry name" value="FliN_T3SS_HrcQb"/>
</dbReference>
<comment type="subcellular location">
    <subcellularLocation>
        <location evidence="1">Cell membrane</location>
        <topology evidence="1">Peripheral membrane protein</topology>
        <orientation evidence="1">Cytoplasmic side</orientation>
    </subcellularLocation>
</comment>
<evidence type="ECO:0000256" key="2">
    <source>
        <dbReference type="ARBA" id="ARBA00009226"/>
    </source>
</evidence>
<dbReference type="SUPFAM" id="SSF101801">
    <property type="entry name" value="Surface presentation of antigens (SPOA)"/>
    <property type="match status" value="1"/>
</dbReference>
<organism evidence="10 11">
    <name type="scientific">Campylobacter vulpis</name>
    <dbReference type="NCBI Taxonomy" id="1655500"/>
    <lineage>
        <taxon>Bacteria</taxon>
        <taxon>Pseudomonadati</taxon>
        <taxon>Campylobacterota</taxon>
        <taxon>Epsilonproteobacteria</taxon>
        <taxon>Campylobacterales</taxon>
        <taxon>Campylobacteraceae</taxon>
        <taxon>Campylobacter</taxon>
    </lineage>
</organism>
<name>A0A2G4R5H4_9BACT</name>
<evidence type="ECO:0000259" key="8">
    <source>
        <dbReference type="Pfam" id="PF01052"/>
    </source>
</evidence>